<evidence type="ECO:0000256" key="2">
    <source>
        <dbReference type="ARBA" id="ARBA00022840"/>
    </source>
</evidence>
<gene>
    <name evidence="6" type="ORF">KK060_14300</name>
</gene>
<dbReference type="EMBL" id="JAHESD010000031">
    <property type="protein sequence ID" value="MBT1704462.1"/>
    <property type="molecule type" value="Genomic_DNA"/>
</dbReference>
<dbReference type="PROSITE" id="PS00675">
    <property type="entry name" value="SIGMA54_INTERACT_1"/>
    <property type="match status" value="1"/>
</dbReference>
<feature type="modified residue" description="4-aspartylphosphate" evidence="3">
    <location>
        <position position="52"/>
    </location>
</feature>
<keyword evidence="7" id="KW-1185">Reference proteome</keyword>
<reference evidence="6 7" key="1">
    <citation type="submission" date="2021-05" db="EMBL/GenBank/DDBJ databases">
        <title>A Polyphasic approach of four new species of the genus Ohtaekwangia: Ohtaekwangia histidinii sp. nov., Ohtaekwangia cretensis sp. nov., Ohtaekwangia indiensis sp. nov., Ohtaekwangia reichenbachii sp. nov. from diverse environment.</title>
        <authorList>
            <person name="Octaviana S."/>
        </authorList>
    </citation>
    <scope>NUCLEOTIDE SEQUENCE [LARGE SCALE GENOMIC DNA]</scope>
    <source>
        <strain evidence="6 7">PWU20</strain>
    </source>
</reference>
<dbReference type="Gene3D" id="3.40.50.2300">
    <property type="match status" value="1"/>
</dbReference>
<protein>
    <submittedName>
        <fullName evidence="6">Sigma-54 dependent transcriptional regulator</fullName>
    </submittedName>
</protein>
<dbReference type="PANTHER" id="PTHR32071">
    <property type="entry name" value="TRANSCRIPTIONAL REGULATORY PROTEIN"/>
    <property type="match status" value="1"/>
</dbReference>
<dbReference type="PROSITE" id="PS50110">
    <property type="entry name" value="RESPONSE_REGULATORY"/>
    <property type="match status" value="1"/>
</dbReference>
<evidence type="ECO:0000313" key="6">
    <source>
        <dbReference type="EMBL" id="MBT1704462.1"/>
    </source>
</evidence>
<organism evidence="6 7">
    <name type="scientific">Chryseosolibacter indicus</name>
    <dbReference type="NCBI Taxonomy" id="2782351"/>
    <lineage>
        <taxon>Bacteria</taxon>
        <taxon>Pseudomonadati</taxon>
        <taxon>Bacteroidota</taxon>
        <taxon>Cytophagia</taxon>
        <taxon>Cytophagales</taxon>
        <taxon>Chryseotaleaceae</taxon>
        <taxon>Chryseosolibacter</taxon>
    </lineage>
</organism>
<evidence type="ECO:0000259" key="5">
    <source>
        <dbReference type="PROSITE" id="PS50110"/>
    </source>
</evidence>
<evidence type="ECO:0000313" key="7">
    <source>
        <dbReference type="Proteomes" id="UP000772618"/>
    </source>
</evidence>
<evidence type="ECO:0000259" key="4">
    <source>
        <dbReference type="PROSITE" id="PS50045"/>
    </source>
</evidence>
<dbReference type="SUPFAM" id="SSF52540">
    <property type="entry name" value="P-loop containing nucleoside triphosphate hydrolases"/>
    <property type="match status" value="1"/>
</dbReference>
<dbReference type="SUPFAM" id="SSF52172">
    <property type="entry name" value="CheY-like"/>
    <property type="match status" value="1"/>
</dbReference>
<dbReference type="InterPro" id="IPR001789">
    <property type="entry name" value="Sig_transdc_resp-reg_receiver"/>
</dbReference>
<dbReference type="Pfam" id="PF00072">
    <property type="entry name" value="Response_reg"/>
    <property type="match status" value="1"/>
</dbReference>
<dbReference type="InterPro" id="IPR002078">
    <property type="entry name" value="Sigma_54_int"/>
</dbReference>
<keyword evidence="1" id="KW-0547">Nucleotide-binding</keyword>
<feature type="non-terminal residue" evidence="6">
    <location>
        <position position="265"/>
    </location>
</feature>
<dbReference type="InterPro" id="IPR003593">
    <property type="entry name" value="AAA+_ATPase"/>
</dbReference>
<feature type="domain" description="Sigma-54 factor interaction" evidence="4">
    <location>
        <begin position="142"/>
        <end position="265"/>
    </location>
</feature>
<sequence>MSNVLVIDDEDNLRKLLARVIELEGYSVFQAGTVKDGMKLMSKENMHAVISDVKLPDGNGVELAGRIKKEYPWIEIIVLTAYGTIADGVKAIKNGAFDYLTKGEHQEKIIPLLAKAMEKALLQQKVQSLESRLHAKFGFPNILGQSKVLQKAIELARKVAATDTNVLLLGETGTGKEVFAQAIHYESLRKTKPFVALNCSAFPKDLLESELFGHAEGAFTGAVKAKKGYIEEAHDGTLFLDEIGEMNIDLQAKLLRIFETGEYYR</sequence>
<dbReference type="Gene3D" id="3.40.50.300">
    <property type="entry name" value="P-loop containing nucleotide triphosphate hydrolases"/>
    <property type="match status" value="1"/>
</dbReference>
<accession>A0ABS5VSS2</accession>
<keyword evidence="2" id="KW-0067">ATP-binding</keyword>
<dbReference type="InterPro" id="IPR027417">
    <property type="entry name" value="P-loop_NTPase"/>
</dbReference>
<dbReference type="Pfam" id="PF00158">
    <property type="entry name" value="Sigma54_activat"/>
    <property type="match status" value="1"/>
</dbReference>
<dbReference type="CDD" id="cd00009">
    <property type="entry name" value="AAA"/>
    <property type="match status" value="1"/>
</dbReference>
<feature type="domain" description="Response regulatory" evidence="5">
    <location>
        <begin position="3"/>
        <end position="117"/>
    </location>
</feature>
<dbReference type="SMART" id="SM00382">
    <property type="entry name" value="AAA"/>
    <property type="match status" value="1"/>
</dbReference>
<dbReference type="InterPro" id="IPR025662">
    <property type="entry name" value="Sigma_54_int_dom_ATP-bd_1"/>
</dbReference>
<evidence type="ECO:0000256" key="3">
    <source>
        <dbReference type="PROSITE-ProRule" id="PRU00169"/>
    </source>
</evidence>
<dbReference type="RefSeq" id="WP_254154424.1">
    <property type="nucleotide sequence ID" value="NZ_JAHESD010000031.1"/>
</dbReference>
<dbReference type="SMART" id="SM00448">
    <property type="entry name" value="REC"/>
    <property type="match status" value="1"/>
</dbReference>
<evidence type="ECO:0000256" key="1">
    <source>
        <dbReference type="ARBA" id="ARBA00022741"/>
    </source>
</evidence>
<name>A0ABS5VSS2_9BACT</name>
<keyword evidence="3" id="KW-0597">Phosphoprotein</keyword>
<dbReference type="PANTHER" id="PTHR32071:SF121">
    <property type="entry name" value="SIGMA L-DEPENDENT TRANSCRIPTIONAL REGULATOR YQIR-RELATED"/>
    <property type="match status" value="1"/>
</dbReference>
<proteinExistence type="predicted"/>
<dbReference type="InterPro" id="IPR011006">
    <property type="entry name" value="CheY-like_superfamily"/>
</dbReference>
<comment type="caution">
    <text evidence="6">The sequence shown here is derived from an EMBL/GenBank/DDBJ whole genome shotgun (WGS) entry which is preliminary data.</text>
</comment>
<dbReference type="Proteomes" id="UP000772618">
    <property type="component" value="Unassembled WGS sequence"/>
</dbReference>
<dbReference type="PROSITE" id="PS50045">
    <property type="entry name" value="SIGMA54_INTERACT_4"/>
    <property type="match status" value="1"/>
</dbReference>